<dbReference type="RefSeq" id="WP_116854248.1">
    <property type="nucleotide sequence ID" value="NZ_QTJV01000004.1"/>
</dbReference>
<dbReference type="Gene3D" id="1.25.40.10">
    <property type="entry name" value="Tetratricopeptide repeat domain"/>
    <property type="match status" value="1"/>
</dbReference>
<comment type="caution">
    <text evidence="1">The sequence shown here is derived from an EMBL/GenBank/DDBJ whole genome shotgun (WGS) entry which is preliminary data.</text>
</comment>
<dbReference type="Proteomes" id="UP000261174">
    <property type="component" value="Unassembled WGS sequence"/>
</dbReference>
<proteinExistence type="predicted"/>
<evidence type="ECO:0000313" key="1">
    <source>
        <dbReference type="EMBL" id="RFM34666.1"/>
    </source>
</evidence>
<dbReference type="OrthoDB" id="9815193at2"/>
<reference evidence="1 2" key="1">
    <citation type="submission" date="2018-08" db="EMBL/GenBank/DDBJ databases">
        <title>Chitinophaga sp. K20C18050901, a novel bacterium isolated from forest soil.</title>
        <authorList>
            <person name="Wang C."/>
        </authorList>
    </citation>
    <scope>NUCLEOTIDE SEQUENCE [LARGE SCALE GENOMIC DNA]</scope>
    <source>
        <strain evidence="1 2">K20C18050901</strain>
    </source>
</reference>
<dbReference type="Pfam" id="PF20308">
    <property type="entry name" value="TPR-S"/>
    <property type="match status" value="1"/>
</dbReference>
<evidence type="ECO:0000313" key="2">
    <source>
        <dbReference type="Proteomes" id="UP000261174"/>
    </source>
</evidence>
<dbReference type="SUPFAM" id="SSF48452">
    <property type="entry name" value="TPR-like"/>
    <property type="match status" value="1"/>
</dbReference>
<dbReference type="InterPro" id="IPR011990">
    <property type="entry name" value="TPR-like_helical_dom_sf"/>
</dbReference>
<dbReference type="AlphaFoldDB" id="A0A3E1P385"/>
<keyword evidence="2" id="KW-1185">Reference proteome</keyword>
<organism evidence="1 2">
    <name type="scientific">Chitinophaga silvisoli</name>
    <dbReference type="NCBI Taxonomy" id="2291814"/>
    <lineage>
        <taxon>Bacteria</taxon>
        <taxon>Pseudomonadati</taxon>
        <taxon>Bacteroidota</taxon>
        <taxon>Chitinophagia</taxon>
        <taxon>Chitinophagales</taxon>
        <taxon>Chitinophagaceae</taxon>
        <taxon>Chitinophaga</taxon>
    </lineage>
</organism>
<name>A0A3E1P385_9BACT</name>
<sequence>MNNEALKQGTVEKTCFVIIGFGKKMDHANGREIDLDKTYKYIIEPVFKKLGFFCFRACDIAHSGVIDQPMYDNILKADFVVADLTTFNPNVLYELGVRHAVRKHTTIVISDDKNVLPFDLSHVNIDKYQHMGNGIDHGEVTRFCDYLEEKVRQLMAAPAVDSPLYALYPSLQVPVFTPKEVNEIKENIKEIGSLSDYITMAEDFKRSKDYTAAIKVLRQAKKLNQDNVLVTQRLALCTYKSELPDAKQALEDAAKILEELHPDTSTDLETLGLCGAINKRLYAVTGEMEYLNKAAWFYDKGFYIGSDYYNGINAAYIFNVLANLEQDFYESNAHFGNARKIRKRVIEICKGLMADEKWEGREDKEWVYLTMAEAYVGLDEPGVEEEWLEKVRKVANGEFSMQSYLEQRAKLQKELDQFKNKIIL</sequence>
<dbReference type="EMBL" id="QTJV01000004">
    <property type="protein sequence ID" value="RFM34666.1"/>
    <property type="molecule type" value="Genomic_DNA"/>
</dbReference>
<accession>A0A3E1P385</accession>
<dbReference type="InterPro" id="IPR046880">
    <property type="entry name" value="TPR-S"/>
</dbReference>
<gene>
    <name evidence="1" type="ORF">DXN04_15485</name>
</gene>
<protein>
    <submittedName>
        <fullName evidence="1">DUF4071 domain-containing protein</fullName>
    </submittedName>
</protein>